<organism evidence="8 9">
    <name type="scientific">Candidatus Shapirobacteria bacterium CG07_land_8_20_14_0_80_39_12</name>
    <dbReference type="NCBI Taxonomy" id="1974480"/>
    <lineage>
        <taxon>Bacteria</taxon>
        <taxon>Candidatus Shapironibacteriota</taxon>
    </lineage>
</organism>
<dbReference type="InterPro" id="IPR005824">
    <property type="entry name" value="KOW"/>
</dbReference>
<dbReference type="Proteomes" id="UP000229559">
    <property type="component" value="Unassembled WGS sequence"/>
</dbReference>
<comment type="function">
    <text evidence="5">One of two assembly initiator proteins, it binds directly to the 5'-end of the 23S rRNA, where it nucleates assembly of the 50S subunit.</text>
</comment>
<dbReference type="Pfam" id="PF17136">
    <property type="entry name" value="ribosomal_L24"/>
    <property type="match status" value="1"/>
</dbReference>
<feature type="domain" description="KOW" evidence="7">
    <location>
        <begin position="2"/>
        <end position="29"/>
    </location>
</feature>
<evidence type="ECO:0000259" key="7">
    <source>
        <dbReference type="SMART" id="SM00739"/>
    </source>
</evidence>
<accession>A0A2M6YPQ5</accession>
<evidence type="ECO:0000313" key="9">
    <source>
        <dbReference type="Proteomes" id="UP000229559"/>
    </source>
</evidence>
<dbReference type="GO" id="GO:0019843">
    <property type="term" value="F:rRNA binding"/>
    <property type="evidence" value="ECO:0007669"/>
    <property type="project" value="UniProtKB-UniRule"/>
</dbReference>
<evidence type="ECO:0000256" key="5">
    <source>
        <dbReference type="HAMAP-Rule" id="MF_01326"/>
    </source>
</evidence>
<dbReference type="Pfam" id="PF00467">
    <property type="entry name" value="KOW"/>
    <property type="match status" value="1"/>
</dbReference>
<name>A0A2M6YPQ5_9BACT</name>
<dbReference type="InterPro" id="IPR008991">
    <property type="entry name" value="Translation_prot_SH3-like_sf"/>
</dbReference>
<dbReference type="NCBIfam" id="TIGR01079">
    <property type="entry name" value="rplX_bact"/>
    <property type="match status" value="1"/>
</dbReference>
<dbReference type="InterPro" id="IPR005825">
    <property type="entry name" value="Ribosomal_uL24_CS"/>
</dbReference>
<dbReference type="InterPro" id="IPR057264">
    <property type="entry name" value="Ribosomal_uL24_C"/>
</dbReference>
<evidence type="ECO:0000256" key="6">
    <source>
        <dbReference type="RuleBase" id="RU003477"/>
    </source>
</evidence>
<protein>
    <recommendedName>
        <fullName evidence="4 5">Large ribosomal subunit protein uL24</fullName>
    </recommendedName>
</protein>
<dbReference type="SUPFAM" id="SSF50104">
    <property type="entry name" value="Translation proteins SH3-like domain"/>
    <property type="match status" value="1"/>
</dbReference>
<dbReference type="GO" id="GO:1990904">
    <property type="term" value="C:ribonucleoprotein complex"/>
    <property type="evidence" value="ECO:0007669"/>
    <property type="project" value="UniProtKB-KW"/>
</dbReference>
<sequence>MKLKTGDQIIVLRGKDKGRKGKIQKVFPVERKVLIPGVNIYKKHLKPQGEGKPGGIIDKVFPLPVSSVALICPKCNQLTRVGYQLTKGEKQRICKKCGSVLVAK</sequence>
<evidence type="ECO:0000256" key="4">
    <source>
        <dbReference type="ARBA" id="ARBA00035206"/>
    </source>
</evidence>
<dbReference type="CDD" id="cd06089">
    <property type="entry name" value="KOW_RPL26"/>
    <property type="match status" value="1"/>
</dbReference>
<gene>
    <name evidence="5" type="primary">rplX</name>
    <name evidence="8" type="ORF">COT04_01800</name>
</gene>
<keyword evidence="3 5" id="KW-0687">Ribonucleoprotein</keyword>
<dbReference type="Gene3D" id="2.30.30.30">
    <property type="match status" value="1"/>
</dbReference>
<dbReference type="InterPro" id="IPR041988">
    <property type="entry name" value="Ribosomal_uL24_KOW"/>
</dbReference>
<comment type="function">
    <text evidence="5">One of the proteins that surrounds the polypeptide exit tunnel on the outside of the subunit.</text>
</comment>
<dbReference type="GO" id="GO:0005840">
    <property type="term" value="C:ribosome"/>
    <property type="evidence" value="ECO:0007669"/>
    <property type="project" value="UniProtKB-KW"/>
</dbReference>
<dbReference type="EMBL" id="PEXA01000051">
    <property type="protein sequence ID" value="PIU33121.1"/>
    <property type="molecule type" value="Genomic_DNA"/>
</dbReference>
<dbReference type="InterPro" id="IPR014722">
    <property type="entry name" value="Rib_uL2_dom2"/>
</dbReference>
<keyword evidence="5" id="KW-0694">RNA-binding</keyword>
<comment type="subunit">
    <text evidence="5">Part of the 50S ribosomal subunit.</text>
</comment>
<dbReference type="AlphaFoldDB" id="A0A2M6YPQ5"/>
<evidence type="ECO:0000313" key="8">
    <source>
        <dbReference type="EMBL" id="PIU33121.1"/>
    </source>
</evidence>
<dbReference type="HAMAP" id="MF_01326_B">
    <property type="entry name" value="Ribosomal_uL24_B"/>
    <property type="match status" value="1"/>
</dbReference>
<comment type="caution">
    <text evidence="8">The sequence shown here is derived from an EMBL/GenBank/DDBJ whole genome shotgun (WGS) entry which is preliminary data.</text>
</comment>
<dbReference type="SMART" id="SM00739">
    <property type="entry name" value="KOW"/>
    <property type="match status" value="1"/>
</dbReference>
<dbReference type="GO" id="GO:0003735">
    <property type="term" value="F:structural constituent of ribosome"/>
    <property type="evidence" value="ECO:0007669"/>
    <property type="project" value="InterPro"/>
</dbReference>
<dbReference type="GO" id="GO:0006412">
    <property type="term" value="P:translation"/>
    <property type="evidence" value="ECO:0007669"/>
    <property type="project" value="UniProtKB-UniRule"/>
</dbReference>
<evidence type="ECO:0000256" key="1">
    <source>
        <dbReference type="ARBA" id="ARBA00010618"/>
    </source>
</evidence>
<keyword evidence="2 5" id="KW-0689">Ribosomal protein</keyword>
<dbReference type="InterPro" id="IPR003256">
    <property type="entry name" value="Ribosomal_uL24"/>
</dbReference>
<dbReference type="PANTHER" id="PTHR12903">
    <property type="entry name" value="MITOCHONDRIAL RIBOSOMAL PROTEIN L24"/>
    <property type="match status" value="1"/>
</dbReference>
<comment type="similarity">
    <text evidence="1 5 6">Belongs to the universal ribosomal protein uL24 family.</text>
</comment>
<dbReference type="PROSITE" id="PS01108">
    <property type="entry name" value="RIBOSOMAL_L24"/>
    <property type="match status" value="1"/>
</dbReference>
<keyword evidence="5" id="KW-0699">rRNA-binding</keyword>
<reference evidence="9" key="1">
    <citation type="submission" date="2017-09" db="EMBL/GenBank/DDBJ databases">
        <title>Depth-based differentiation of microbial function through sediment-hosted aquifers and enrichment of novel symbionts in the deep terrestrial subsurface.</title>
        <authorList>
            <person name="Probst A.J."/>
            <person name="Ladd B."/>
            <person name="Jarett J.K."/>
            <person name="Geller-Mcgrath D.E."/>
            <person name="Sieber C.M.K."/>
            <person name="Emerson J.B."/>
            <person name="Anantharaman K."/>
            <person name="Thomas B.C."/>
            <person name="Malmstrom R."/>
            <person name="Stieglmeier M."/>
            <person name="Klingl A."/>
            <person name="Woyke T."/>
            <person name="Ryan C.M."/>
            <person name="Banfield J.F."/>
        </authorList>
    </citation>
    <scope>NUCLEOTIDE SEQUENCE [LARGE SCALE GENOMIC DNA]</scope>
</reference>
<evidence type="ECO:0000256" key="2">
    <source>
        <dbReference type="ARBA" id="ARBA00022980"/>
    </source>
</evidence>
<proteinExistence type="inferred from homology"/>
<evidence type="ECO:0000256" key="3">
    <source>
        <dbReference type="ARBA" id="ARBA00023274"/>
    </source>
</evidence>